<evidence type="ECO:0000256" key="3">
    <source>
        <dbReference type="ARBA" id="ARBA00005100"/>
    </source>
</evidence>
<dbReference type="Gene3D" id="3.40.50.720">
    <property type="entry name" value="NAD(P)-binding Rossmann-like Domain"/>
    <property type="match status" value="1"/>
</dbReference>
<dbReference type="GO" id="GO:0032580">
    <property type="term" value="C:Golgi cisterna membrane"/>
    <property type="evidence" value="ECO:0007669"/>
    <property type="project" value="UniProtKB-SubCell"/>
</dbReference>
<dbReference type="PANTHER" id="PTHR43078">
    <property type="entry name" value="UDP-GLUCURONIC ACID DECARBOXYLASE-RELATED"/>
    <property type="match status" value="1"/>
</dbReference>
<keyword evidence="13" id="KW-0456">Lyase</keyword>
<feature type="domain" description="NAD(P)-binding" evidence="14">
    <location>
        <begin position="3"/>
        <end position="202"/>
    </location>
</feature>
<accession>X0UF31</accession>
<evidence type="ECO:0000256" key="7">
    <source>
        <dbReference type="ARBA" id="ARBA00022793"/>
    </source>
</evidence>
<dbReference type="GO" id="GO:0048040">
    <property type="term" value="F:UDP-glucuronate decarboxylase activity"/>
    <property type="evidence" value="ECO:0007669"/>
    <property type="project" value="UniProtKB-EC"/>
</dbReference>
<keyword evidence="7" id="KW-0210">Decarboxylase</keyword>
<dbReference type="GO" id="GO:0070403">
    <property type="term" value="F:NAD+ binding"/>
    <property type="evidence" value="ECO:0007669"/>
    <property type="project" value="InterPro"/>
</dbReference>
<comment type="similarity">
    <text evidence="4">Belongs to the NAD(P)-dependent epimerase/dehydratase family. UDP-glucuronic acid decarboxylase subfamily.</text>
</comment>
<organism evidence="15">
    <name type="scientific">marine sediment metagenome</name>
    <dbReference type="NCBI Taxonomy" id="412755"/>
    <lineage>
        <taxon>unclassified sequences</taxon>
        <taxon>metagenomes</taxon>
        <taxon>ecological metagenomes</taxon>
    </lineage>
</organism>
<dbReference type="Pfam" id="PF16363">
    <property type="entry name" value="GDP_Man_Dehyd"/>
    <property type="match status" value="1"/>
</dbReference>
<keyword evidence="10" id="KW-0520">NAD</keyword>
<keyword evidence="11" id="KW-0333">Golgi apparatus</keyword>
<evidence type="ECO:0000256" key="5">
    <source>
        <dbReference type="ARBA" id="ARBA00012290"/>
    </source>
</evidence>
<comment type="cofactor">
    <cofactor evidence="1">
        <name>NAD(+)</name>
        <dbReference type="ChEBI" id="CHEBI:57540"/>
    </cofactor>
</comment>
<dbReference type="InterPro" id="IPR016040">
    <property type="entry name" value="NAD(P)-bd_dom"/>
</dbReference>
<evidence type="ECO:0000256" key="6">
    <source>
        <dbReference type="ARBA" id="ARBA00022692"/>
    </source>
</evidence>
<protein>
    <recommendedName>
        <fullName evidence="5">UDP-glucuronate decarboxylase</fullName>
        <ecNumber evidence="5">4.1.1.35</ecNumber>
    </recommendedName>
</protein>
<dbReference type="EC" id="4.1.1.35" evidence="5"/>
<name>X0UF31_9ZZZZ</name>
<dbReference type="PANTHER" id="PTHR43078:SF6">
    <property type="entry name" value="UDP-GLUCURONIC ACID DECARBOXYLASE 1"/>
    <property type="match status" value="1"/>
</dbReference>
<evidence type="ECO:0000256" key="9">
    <source>
        <dbReference type="ARBA" id="ARBA00022989"/>
    </source>
</evidence>
<dbReference type="EMBL" id="BARS01022803">
    <property type="protein sequence ID" value="GAG04215.1"/>
    <property type="molecule type" value="Genomic_DNA"/>
</dbReference>
<keyword evidence="8" id="KW-0735">Signal-anchor</keyword>
<dbReference type="PRINTS" id="PR01713">
    <property type="entry name" value="NUCEPIMERASE"/>
</dbReference>
<evidence type="ECO:0000256" key="1">
    <source>
        <dbReference type="ARBA" id="ARBA00001911"/>
    </source>
</evidence>
<gene>
    <name evidence="15" type="ORF">S01H1_36406</name>
</gene>
<evidence type="ECO:0000256" key="4">
    <source>
        <dbReference type="ARBA" id="ARBA00007505"/>
    </source>
</evidence>
<evidence type="ECO:0000313" key="15">
    <source>
        <dbReference type="EMBL" id="GAG04215.1"/>
    </source>
</evidence>
<dbReference type="InterPro" id="IPR036291">
    <property type="entry name" value="NAD(P)-bd_dom_sf"/>
</dbReference>
<evidence type="ECO:0000256" key="10">
    <source>
        <dbReference type="ARBA" id="ARBA00023027"/>
    </source>
</evidence>
<dbReference type="GO" id="GO:0042732">
    <property type="term" value="P:D-xylose metabolic process"/>
    <property type="evidence" value="ECO:0007669"/>
    <property type="project" value="InterPro"/>
</dbReference>
<evidence type="ECO:0000259" key="14">
    <source>
        <dbReference type="Pfam" id="PF16363"/>
    </source>
</evidence>
<keyword evidence="12" id="KW-0472">Membrane</keyword>
<dbReference type="AlphaFoldDB" id="X0UF31"/>
<proteinExistence type="inferred from homology"/>
<dbReference type="InterPro" id="IPR044516">
    <property type="entry name" value="UXS-like"/>
</dbReference>
<keyword evidence="6" id="KW-0812">Transmembrane</keyword>
<evidence type="ECO:0000256" key="12">
    <source>
        <dbReference type="ARBA" id="ARBA00023136"/>
    </source>
</evidence>
<evidence type="ECO:0000256" key="2">
    <source>
        <dbReference type="ARBA" id="ARBA00004447"/>
    </source>
</evidence>
<reference evidence="15" key="1">
    <citation type="journal article" date="2014" name="Front. Microbiol.">
        <title>High frequency of phylogenetically diverse reductive dehalogenase-homologous genes in deep subseafloor sedimentary metagenomes.</title>
        <authorList>
            <person name="Kawai M."/>
            <person name="Futagami T."/>
            <person name="Toyoda A."/>
            <person name="Takaki Y."/>
            <person name="Nishi S."/>
            <person name="Hori S."/>
            <person name="Arai W."/>
            <person name="Tsubouchi T."/>
            <person name="Morono Y."/>
            <person name="Uchiyama I."/>
            <person name="Ito T."/>
            <person name="Fujiyama A."/>
            <person name="Inagaki F."/>
            <person name="Takami H."/>
        </authorList>
    </citation>
    <scope>NUCLEOTIDE SEQUENCE</scope>
    <source>
        <strain evidence="15">Expedition CK06-06</strain>
    </source>
</reference>
<comment type="subcellular location">
    <subcellularLocation>
        <location evidence="2">Golgi apparatus</location>
        <location evidence="2">Golgi stack membrane</location>
        <topology evidence="2">Single-pass type II membrane protein</topology>
    </subcellularLocation>
</comment>
<keyword evidence="9" id="KW-1133">Transmembrane helix</keyword>
<feature type="non-terminal residue" evidence="15">
    <location>
        <position position="1"/>
    </location>
</feature>
<evidence type="ECO:0000256" key="11">
    <source>
        <dbReference type="ARBA" id="ARBA00023034"/>
    </source>
</evidence>
<sequence length="217" mass="24397">FGKKILIASSSEVYGKNEAVPFREDDDIVLGSTSMPRWSYACSKAIDEFLGLAFYQQYGLGVVIGRFFNTIGPRQTGRYGMVVPRFVQRALRDEPLSIYGTGQQSRCFCYVEDLVDAVIALMNCEEAAGKVYNIGSTEEITIEDLADKIIEMTGSKSKKEFVSYEKAYGRPIEDMMRRVPGLERIKETIGWEPKTGLTEMLQVIIESEKLKTKTAKP</sequence>
<evidence type="ECO:0000256" key="8">
    <source>
        <dbReference type="ARBA" id="ARBA00022968"/>
    </source>
</evidence>
<dbReference type="SUPFAM" id="SSF51735">
    <property type="entry name" value="NAD(P)-binding Rossmann-fold domains"/>
    <property type="match status" value="1"/>
</dbReference>
<comment type="pathway">
    <text evidence="3">Nucleotide-sugar biosynthesis; UDP-alpha-D-xylose biosynthesis; UDP-alpha-D-xylose from UDP-alpha-D-glucuronate: step 1/1.</text>
</comment>
<comment type="caution">
    <text evidence="15">The sequence shown here is derived from an EMBL/GenBank/DDBJ whole genome shotgun (WGS) entry which is preliminary data.</text>
</comment>
<evidence type="ECO:0000256" key="13">
    <source>
        <dbReference type="ARBA" id="ARBA00023239"/>
    </source>
</evidence>